<protein>
    <submittedName>
        <fullName evidence="1">Uncharacterized protein</fullName>
    </submittedName>
</protein>
<sequence>MDPTLFIYDINRKAEIQQSAQTGDSLLQEYIETLQLFAKDKDTVIMHSNYSPESAHITIDSTPVKQDEASTTS</sequence>
<dbReference type="EMBL" id="KZ559162">
    <property type="protein sequence ID" value="PLB35471.1"/>
    <property type="molecule type" value="Genomic_DNA"/>
</dbReference>
<dbReference type="AlphaFoldDB" id="A0A2I2F4B1"/>
<organism evidence="1 2">
    <name type="scientific">Aspergillus candidus</name>
    <dbReference type="NCBI Taxonomy" id="41067"/>
    <lineage>
        <taxon>Eukaryota</taxon>
        <taxon>Fungi</taxon>
        <taxon>Dikarya</taxon>
        <taxon>Ascomycota</taxon>
        <taxon>Pezizomycotina</taxon>
        <taxon>Eurotiomycetes</taxon>
        <taxon>Eurotiomycetidae</taxon>
        <taxon>Eurotiales</taxon>
        <taxon>Aspergillaceae</taxon>
        <taxon>Aspergillus</taxon>
        <taxon>Aspergillus subgen. Circumdati</taxon>
    </lineage>
</organism>
<name>A0A2I2F4B1_ASPCN</name>
<evidence type="ECO:0000313" key="2">
    <source>
        <dbReference type="Proteomes" id="UP000234585"/>
    </source>
</evidence>
<dbReference type="OrthoDB" id="4456292at2759"/>
<dbReference type="RefSeq" id="XP_024669483.1">
    <property type="nucleotide sequence ID" value="XM_024813709.1"/>
</dbReference>
<keyword evidence="2" id="KW-1185">Reference proteome</keyword>
<accession>A0A2I2F4B1</accession>
<dbReference type="GeneID" id="36520869"/>
<reference evidence="1 2" key="1">
    <citation type="submission" date="2017-12" db="EMBL/GenBank/DDBJ databases">
        <authorList>
            <consortium name="DOE Joint Genome Institute"/>
            <person name="Haridas S."/>
            <person name="Kjaerbolling I."/>
            <person name="Vesth T.C."/>
            <person name="Frisvad J.C."/>
            <person name="Nybo J.L."/>
            <person name="Theobald S."/>
            <person name="Kuo A."/>
            <person name="Bowyer P."/>
            <person name="Matsuda Y."/>
            <person name="Mondo S."/>
            <person name="Lyhne E.K."/>
            <person name="Kogle M.E."/>
            <person name="Clum A."/>
            <person name="Lipzen A."/>
            <person name="Salamov A."/>
            <person name="Ngan C.Y."/>
            <person name="Daum C."/>
            <person name="Chiniquy J."/>
            <person name="Barry K."/>
            <person name="LaButti K."/>
            <person name="Simmons B.A."/>
            <person name="Magnuson J.K."/>
            <person name="Mortensen U.H."/>
            <person name="Larsen T.O."/>
            <person name="Grigoriev I.V."/>
            <person name="Baker S.E."/>
            <person name="Andersen M.R."/>
            <person name="Nordberg H.P."/>
            <person name="Cantor M.N."/>
            <person name="Hua S.X."/>
        </authorList>
    </citation>
    <scope>NUCLEOTIDE SEQUENCE [LARGE SCALE GENOMIC DNA]</scope>
    <source>
        <strain evidence="1 2">CBS 102.13</strain>
    </source>
</reference>
<gene>
    <name evidence="1" type="ORF">BDW47DRAFT_110389</name>
</gene>
<proteinExistence type="predicted"/>
<evidence type="ECO:0000313" key="1">
    <source>
        <dbReference type="EMBL" id="PLB35471.1"/>
    </source>
</evidence>
<dbReference type="Proteomes" id="UP000234585">
    <property type="component" value="Unassembled WGS sequence"/>
</dbReference>